<gene>
    <name evidence="1" type="ORF">DAPPUDRAFT_242105</name>
</gene>
<dbReference type="Proteomes" id="UP000000305">
    <property type="component" value="Unassembled WGS sequence"/>
</dbReference>
<dbReference type="EMBL" id="GL732542">
    <property type="protein sequence ID" value="EFX81742.1"/>
    <property type="molecule type" value="Genomic_DNA"/>
</dbReference>
<sequence length="80" mass="8863">MPGVDLDDAASTVQQLTCCTRRRTRANRTRPRVLLRPALTLGVEMSQGVDRLPLKMRLPLCTVGRRNNSPPATDLEMSST</sequence>
<name>E9GFV8_DAPPU</name>
<accession>E9GFV8</accession>
<evidence type="ECO:0000313" key="2">
    <source>
        <dbReference type="Proteomes" id="UP000000305"/>
    </source>
</evidence>
<dbReference type="InParanoid" id="E9GFV8"/>
<protein>
    <submittedName>
        <fullName evidence="1">Uncharacterized protein</fullName>
    </submittedName>
</protein>
<keyword evidence="2" id="KW-1185">Reference proteome</keyword>
<organism evidence="1 2">
    <name type="scientific">Daphnia pulex</name>
    <name type="common">Water flea</name>
    <dbReference type="NCBI Taxonomy" id="6669"/>
    <lineage>
        <taxon>Eukaryota</taxon>
        <taxon>Metazoa</taxon>
        <taxon>Ecdysozoa</taxon>
        <taxon>Arthropoda</taxon>
        <taxon>Crustacea</taxon>
        <taxon>Branchiopoda</taxon>
        <taxon>Diplostraca</taxon>
        <taxon>Cladocera</taxon>
        <taxon>Anomopoda</taxon>
        <taxon>Daphniidae</taxon>
        <taxon>Daphnia</taxon>
    </lineage>
</organism>
<dbReference type="AlphaFoldDB" id="E9GFV8"/>
<dbReference type="HOGENOM" id="CLU_2592191_0_0_1"/>
<dbReference type="KEGG" id="dpx:DAPPUDRAFT_242105"/>
<reference evidence="1 2" key="1">
    <citation type="journal article" date="2011" name="Science">
        <title>The ecoresponsive genome of Daphnia pulex.</title>
        <authorList>
            <person name="Colbourne J.K."/>
            <person name="Pfrender M.E."/>
            <person name="Gilbert D."/>
            <person name="Thomas W.K."/>
            <person name="Tucker A."/>
            <person name="Oakley T.H."/>
            <person name="Tokishita S."/>
            <person name="Aerts A."/>
            <person name="Arnold G.J."/>
            <person name="Basu M.K."/>
            <person name="Bauer D.J."/>
            <person name="Caceres C.E."/>
            <person name="Carmel L."/>
            <person name="Casola C."/>
            <person name="Choi J.H."/>
            <person name="Detter J.C."/>
            <person name="Dong Q."/>
            <person name="Dusheyko S."/>
            <person name="Eads B.D."/>
            <person name="Frohlich T."/>
            <person name="Geiler-Samerotte K.A."/>
            <person name="Gerlach D."/>
            <person name="Hatcher P."/>
            <person name="Jogdeo S."/>
            <person name="Krijgsveld J."/>
            <person name="Kriventseva E.V."/>
            <person name="Kultz D."/>
            <person name="Laforsch C."/>
            <person name="Lindquist E."/>
            <person name="Lopez J."/>
            <person name="Manak J.R."/>
            <person name="Muller J."/>
            <person name="Pangilinan J."/>
            <person name="Patwardhan R.P."/>
            <person name="Pitluck S."/>
            <person name="Pritham E.J."/>
            <person name="Rechtsteiner A."/>
            <person name="Rho M."/>
            <person name="Rogozin I.B."/>
            <person name="Sakarya O."/>
            <person name="Salamov A."/>
            <person name="Schaack S."/>
            <person name="Shapiro H."/>
            <person name="Shiga Y."/>
            <person name="Skalitzky C."/>
            <person name="Smith Z."/>
            <person name="Souvorov A."/>
            <person name="Sung W."/>
            <person name="Tang Z."/>
            <person name="Tsuchiya D."/>
            <person name="Tu H."/>
            <person name="Vos H."/>
            <person name="Wang M."/>
            <person name="Wolf Y.I."/>
            <person name="Yamagata H."/>
            <person name="Yamada T."/>
            <person name="Ye Y."/>
            <person name="Shaw J.R."/>
            <person name="Andrews J."/>
            <person name="Crease T.J."/>
            <person name="Tang H."/>
            <person name="Lucas S.M."/>
            <person name="Robertson H.M."/>
            <person name="Bork P."/>
            <person name="Koonin E.V."/>
            <person name="Zdobnov E.M."/>
            <person name="Grigoriev I.V."/>
            <person name="Lynch M."/>
            <person name="Boore J.L."/>
        </authorList>
    </citation>
    <scope>NUCLEOTIDE SEQUENCE [LARGE SCALE GENOMIC DNA]</scope>
</reference>
<proteinExistence type="predicted"/>
<evidence type="ECO:0000313" key="1">
    <source>
        <dbReference type="EMBL" id="EFX81742.1"/>
    </source>
</evidence>